<sequence length="204" mass="21994">MTSELSGKAAPKAFASTKPLLGKFSVSGLAKKTNSAAEVESKSAKEPLKSEGNLLFGFRADTKSFTAKKRKSRTSTSALDETKHDFPNKSSRTGGKSGFAFMARNKEKGTEISPNVEPSFSRVKKTSSVATKASECTMSKKRGLLLSSADASLALKRLKPMAQTGETDVMSFMVMMHWESLVLCHKIPGQSKFPRVTLMACSQA</sequence>
<comment type="caution">
    <text evidence="2">The sequence shown here is derived from an EMBL/GenBank/DDBJ whole genome shotgun (WGS) entry which is preliminary data.</text>
</comment>
<feature type="region of interest" description="Disordered" evidence="1">
    <location>
        <begin position="67"/>
        <end position="97"/>
    </location>
</feature>
<keyword evidence="3" id="KW-1185">Reference proteome</keyword>
<organism evidence="2 3">
    <name type="scientific">Phytophthora palmivora</name>
    <dbReference type="NCBI Taxonomy" id="4796"/>
    <lineage>
        <taxon>Eukaryota</taxon>
        <taxon>Sar</taxon>
        <taxon>Stramenopiles</taxon>
        <taxon>Oomycota</taxon>
        <taxon>Peronosporomycetes</taxon>
        <taxon>Peronosporales</taxon>
        <taxon>Peronosporaceae</taxon>
        <taxon>Phytophthora</taxon>
    </lineage>
</organism>
<name>A0A2P4YAA9_9STRA</name>
<evidence type="ECO:0000313" key="3">
    <source>
        <dbReference type="Proteomes" id="UP000237271"/>
    </source>
</evidence>
<evidence type="ECO:0000256" key="1">
    <source>
        <dbReference type="SAM" id="MobiDB-lite"/>
    </source>
</evidence>
<gene>
    <name evidence="2" type="ORF">PHPALM_8265</name>
</gene>
<accession>A0A2P4YAA9</accession>
<evidence type="ECO:0000313" key="2">
    <source>
        <dbReference type="EMBL" id="POM74732.1"/>
    </source>
</evidence>
<reference evidence="2 3" key="1">
    <citation type="journal article" date="2017" name="Genome Biol. Evol.">
        <title>Phytophthora megakarya and P. palmivora, closely related causal agents of cacao black pod rot, underwent increases in genome sizes and gene numbers by different mechanisms.</title>
        <authorList>
            <person name="Ali S.S."/>
            <person name="Shao J."/>
            <person name="Lary D.J."/>
            <person name="Kronmiller B."/>
            <person name="Shen D."/>
            <person name="Strem M.D."/>
            <person name="Amoako-Attah I."/>
            <person name="Akrofi A.Y."/>
            <person name="Begoude B.A."/>
            <person name="Ten Hoopen G.M."/>
            <person name="Coulibaly K."/>
            <person name="Kebe B.I."/>
            <person name="Melnick R.L."/>
            <person name="Guiltinan M.J."/>
            <person name="Tyler B.M."/>
            <person name="Meinhardt L.W."/>
            <person name="Bailey B.A."/>
        </authorList>
    </citation>
    <scope>NUCLEOTIDE SEQUENCE [LARGE SCALE GENOMIC DNA]</scope>
    <source>
        <strain evidence="3">sbr112.9</strain>
    </source>
</reference>
<proteinExistence type="predicted"/>
<protein>
    <submittedName>
        <fullName evidence="2">Laminin subunit alpha-1-like</fullName>
    </submittedName>
</protein>
<dbReference type="AlphaFoldDB" id="A0A2P4YAA9"/>
<dbReference type="EMBL" id="NCKW01004533">
    <property type="protein sequence ID" value="POM74732.1"/>
    <property type="molecule type" value="Genomic_DNA"/>
</dbReference>
<dbReference type="Proteomes" id="UP000237271">
    <property type="component" value="Unassembled WGS sequence"/>
</dbReference>